<evidence type="ECO:0000313" key="1">
    <source>
        <dbReference type="EMBL" id="KAI3813707.1"/>
    </source>
</evidence>
<reference evidence="2" key="1">
    <citation type="journal article" date="2022" name="Mol. Ecol. Resour.">
        <title>The genomes of chicory, endive, great burdock and yacon provide insights into Asteraceae palaeo-polyploidization history and plant inulin production.</title>
        <authorList>
            <person name="Fan W."/>
            <person name="Wang S."/>
            <person name="Wang H."/>
            <person name="Wang A."/>
            <person name="Jiang F."/>
            <person name="Liu H."/>
            <person name="Zhao H."/>
            <person name="Xu D."/>
            <person name="Zhang Y."/>
        </authorList>
    </citation>
    <scope>NUCLEOTIDE SEQUENCE [LARGE SCALE GENOMIC DNA]</scope>
    <source>
        <strain evidence="2">cv. Yunnan</strain>
    </source>
</reference>
<gene>
    <name evidence="1" type="ORF">L1987_18438</name>
</gene>
<keyword evidence="2" id="KW-1185">Reference proteome</keyword>
<dbReference type="EMBL" id="CM042023">
    <property type="protein sequence ID" value="KAI3813707.1"/>
    <property type="molecule type" value="Genomic_DNA"/>
</dbReference>
<evidence type="ECO:0000313" key="2">
    <source>
        <dbReference type="Proteomes" id="UP001056120"/>
    </source>
</evidence>
<organism evidence="1 2">
    <name type="scientific">Smallanthus sonchifolius</name>
    <dbReference type="NCBI Taxonomy" id="185202"/>
    <lineage>
        <taxon>Eukaryota</taxon>
        <taxon>Viridiplantae</taxon>
        <taxon>Streptophyta</taxon>
        <taxon>Embryophyta</taxon>
        <taxon>Tracheophyta</taxon>
        <taxon>Spermatophyta</taxon>
        <taxon>Magnoliopsida</taxon>
        <taxon>eudicotyledons</taxon>
        <taxon>Gunneridae</taxon>
        <taxon>Pentapetalae</taxon>
        <taxon>asterids</taxon>
        <taxon>campanulids</taxon>
        <taxon>Asterales</taxon>
        <taxon>Asteraceae</taxon>
        <taxon>Asteroideae</taxon>
        <taxon>Heliantheae alliance</taxon>
        <taxon>Millerieae</taxon>
        <taxon>Smallanthus</taxon>
    </lineage>
</organism>
<reference evidence="1 2" key="2">
    <citation type="journal article" date="2022" name="Mol. Ecol. Resour.">
        <title>The genomes of chicory, endive, great burdock and yacon provide insights into Asteraceae paleo-polyploidization history and plant inulin production.</title>
        <authorList>
            <person name="Fan W."/>
            <person name="Wang S."/>
            <person name="Wang H."/>
            <person name="Wang A."/>
            <person name="Jiang F."/>
            <person name="Liu H."/>
            <person name="Zhao H."/>
            <person name="Xu D."/>
            <person name="Zhang Y."/>
        </authorList>
    </citation>
    <scope>NUCLEOTIDE SEQUENCE [LARGE SCALE GENOMIC DNA]</scope>
    <source>
        <strain evidence="2">cv. Yunnan</strain>
        <tissue evidence="1">Leaves</tissue>
    </source>
</reference>
<accession>A0ACB9J0T3</accession>
<sequence length="183" mass="20656">MEQHRISSIQPKLDPVPINVLVMRSWEPYWRKNEFCYLLVDAYGDAIQATAHHKDKDHFHSKIKLMSCYRIDNYICDTAKKLQLAATDATYIYLNPLAEDVVLLRNKKTDSLVKPQLLAKSLIVLGSTESVQTAEKRCDTGTATATFFNDAVVSLIGKECEEVVKEGYENGFEVPKSLSEAIV</sequence>
<dbReference type="Proteomes" id="UP001056120">
    <property type="component" value="Linkage Group LG06"/>
</dbReference>
<proteinExistence type="predicted"/>
<comment type="caution">
    <text evidence="1">The sequence shown here is derived from an EMBL/GenBank/DDBJ whole genome shotgun (WGS) entry which is preliminary data.</text>
</comment>
<name>A0ACB9J0T3_9ASTR</name>
<protein>
    <submittedName>
        <fullName evidence="1">Uncharacterized protein</fullName>
    </submittedName>
</protein>